<dbReference type="InterPro" id="IPR006680">
    <property type="entry name" value="Amidohydro-rel"/>
</dbReference>
<organism evidence="3 4">
    <name type="scientific">Streptomyces albiaxialis</name>
    <dbReference type="NCBI Taxonomy" id="329523"/>
    <lineage>
        <taxon>Bacteria</taxon>
        <taxon>Bacillati</taxon>
        <taxon>Actinomycetota</taxon>
        <taxon>Actinomycetes</taxon>
        <taxon>Kitasatosporales</taxon>
        <taxon>Streptomycetaceae</taxon>
        <taxon>Streptomyces</taxon>
    </lineage>
</organism>
<dbReference type="InterPro" id="IPR032465">
    <property type="entry name" value="ACMSD"/>
</dbReference>
<dbReference type="Proteomes" id="UP001500016">
    <property type="component" value="Unassembled WGS sequence"/>
</dbReference>
<proteinExistence type="predicted"/>
<evidence type="ECO:0000256" key="1">
    <source>
        <dbReference type="ARBA" id="ARBA00023239"/>
    </source>
</evidence>
<gene>
    <name evidence="3" type="ORF">GCM10009801_44300</name>
</gene>
<protein>
    <recommendedName>
        <fullName evidence="2">Amidohydrolase-related domain-containing protein</fullName>
    </recommendedName>
</protein>
<name>A0ABN2W766_9ACTN</name>
<dbReference type="EMBL" id="BAAAPE010000011">
    <property type="protein sequence ID" value="GAA2083684.1"/>
    <property type="molecule type" value="Genomic_DNA"/>
</dbReference>
<dbReference type="InterPro" id="IPR032466">
    <property type="entry name" value="Metal_Hydrolase"/>
</dbReference>
<dbReference type="Gene3D" id="3.20.20.140">
    <property type="entry name" value="Metal-dependent hydrolases"/>
    <property type="match status" value="1"/>
</dbReference>
<keyword evidence="4" id="KW-1185">Reference proteome</keyword>
<evidence type="ECO:0000313" key="3">
    <source>
        <dbReference type="EMBL" id="GAA2083684.1"/>
    </source>
</evidence>
<dbReference type="Pfam" id="PF04909">
    <property type="entry name" value="Amidohydro_2"/>
    <property type="match status" value="1"/>
</dbReference>
<evidence type="ECO:0000259" key="2">
    <source>
        <dbReference type="Pfam" id="PF04909"/>
    </source>
</evidence>
<reference evidence="3 4" key="1">
    <citation type="journal article" date="2019" name="Int. J. Syst. Evol. Microbiol.">
        <title>The Global Catalogue of Microorganisms (GCM) 10K type strain sequencing project: providing services to taxonomists for standard genome sequencing and annotation.</title>
        <authorList>
            <consortium name="The Broad Institute Genomics Platform"/>
            <consortium name="The Broad Institute Genome Sequencing Center for Infectious Disease"/>
            <person name="Wu L."/>
            <person name="Ma J."/>
        </authorList>
    </citation>
    <scope>NUCLEOTIDE SEQUENCE [LARGE SCALE GENOMIC DNA]</scope>
    <source>
        <strain evidence="3 4">JCM 15478</strain>
    </source>
</reference>
<dbReference type="PANTHER" id="PTHR21240:SF28">
    <property type="entry name" value="ISO-OROTATE DECARBOXYLASE (EUROFUNG)"/>
    <property type="match status" value="1"/>
</dbReference>
<keyword evidence="1" id="KW-0456">Lyase</keyword>
<accession>A0ABN2W766</accession>
<comment type="caution">
    <text evidence="3">The sequence shown here is derived from an EMBL/GenBank/DDBJ whole genome shotgun (WGS) entry which is preliminary data.</text>
</comment>
<feature type="domain" description="Amidohydrolase-related" evidence="2">
    <location>
        <begin position="101"/>
        <end position="372"/>
    </location>
</feature>
<evidence type="ECO:0000313" key="4">
    <source>
        <dbReference type="Proteomes" id="UP001500016"/>
    </source>
</evidence>
<dbReference type="PANTHER" id="PTHR21240">
    <property type="entry name" value="2-AMINO-3-CARBOXYLMUCONATE-6-SEMIALDEHYDE DECARBOXYLASE"/>
    <property type="match status" value="1"/>
</dbReference>
<dbReference type="SUPFAM" id="SSF51556">
    <property type="entry name" value="Metallo-dependent hydrolases"/>
    <property type="match status" value="1"/>
</dbReference>
<sequence length="402" mass="45060">MSEIIDVDSHFQEPPDWLVEADAELAARVDPRWYFRTSTQDLFGFFSDGAPEERLAVDAERLTASIQQSQDFFAGFPTLKEAAAAAGESRFRGMAYPFGGYLPDERLAWMDKNEITAQIINPASALVTVQRVSEYLEPEDVPRTIQAYNNWAGEVVKGHTDRMLTTSLLWWEDVDWCVRELRRTREMGARAFLIPGRPPAGRSLAHEAYEPIWAAASELGMLGVLHFGFLGGPQVAPGWYETGRDELKDVGYALASIHPTTPQLASAALIASGVFERHPGFHLTLQEYQATGWAPDWVHGLDYLLDLPVLRNITGRWSLPLKPSEYFRRQVLVVAQPGDRVQRAIDELGEGCVVFSSDFPHPEGSSTPTREFRELLEKEPVSQSKADSFYGRRMREILSGTA</sequence>
<dbReference type="RefSeq" id="WP_344530801.1">
    <property type="nucleotide sequence ID" value="NZ_BAAAPE010000011.1"/>
</dbReference>